<feature type="region of interest" description="Disordered" evidence="1">
    <location>
        <begin position="182"/>
        <end position="302"/>
    </location>
</feature>
<keyword evidence="3" id="KW-1185">Reference proteome</keyword>
<accession>A0A3P6RVP6</accession>
<feature type="compositionally biased region" description="Basic and acidic residues" evidence="1">
    <location>
        <begin position="273"/>
        <end position="292"/>
    </location>
</feature>
<protein>
    <submittedName>
        <fullName evidence="2">Uncharacterized protein</fullName>
    </submittedName>
</protein>
<gene>
    <name evidence="2" type="ORF">CGOC_LOCUS6084</name>
</gene>
<sequence>MTENLSQNVLKTVVGAGAAVGDPSHPRQTSAFSFVGDTVTDAVQRTSAVAAGIRTYADLLLKGITPGTGGHTVSPGGEKTFGFKNSGLSFDVVSGLSKVAELISKGAIQLPSHPLPNLQKLGQESMEEPMFKETDFTNQKYLRQEEESDQAQSLEGLTAEEREFLMKAAQSVEEVDPVVEAPPPVDTDLGIPPPKINVSVKPPRKDANAMPRTPGHMSGHEGVLSPPQESSATMGFPPKVDAFKKTPPKVRMTREVTQKAKEKAYRPSLPTDYKVKAEDLAESLSKSKERKVPSSRLGRLVI</sequence>
<organism evidence="2 3">
    <name type="scientific">Cylicostephanus goldi</name>
    <name type="common">Nematode worm</name>
    <dbReference type="NCBI Taxonomy" id="71465"/>
    <lineage>
        <taxon>Eukaryota</taxon>
        <taxon>Metazoa</taxon>
        <taxon>Ecdysozoa</taxon>
        <taxon>Nematoda</taxon>
        <taxon>Chromadorea</taxon>
        <taxon>Rhabditida</taxon>
        <taxon>Rhabditina</taxon>
        <taxon>Rhabditomorpha</taxon>
        <taxon>Strongyloidea</taxon>
        <taxon>Strongylidae</taxon>
        <taxon>Cylicostephanus</taxon>
    </lineage>
</organism>
<evidence type="ECO:0000313" key="2">
    <source>
        <dbReference type="EMBL" id="VDK65796.1"/>
    </source>
</evidence>
<evidence type="ECO:0000256" key="1">
    <source>
        <dbReference type="SAM" id="MobiDB-lite"/>
    </source>
</evidence>
<reference evidence="2 3" key="1">
    <citation type="submission" date="2018-11" db="EMBL/GenBank/DDBJ databases">
        <authorList>
            <consortium name="Pathogen Informatics"/>
        </authorList>
    </citation>
    <scope>NUCLEOTIDE SEQUENCE [LARGE SCALE GENOMIC DNA]</scope>
</reference>
<feature type="compositionally biased region" description="Pro residues" evidence="1">
    <location>
        <begin position="182"/>
        <end position="195"/>
    </location>
</feature>
<proteinExistence type="predicted"/>
<dbReference type="EMBL" id="UYRV01019256">
    <property type="protein sequence ID" value="VDK65796.1"/>
    <property type="molecule type" value="Genomic_DNA"/>
</dbReference>
<name>A0A3P6RVP6_CYLGO</name>
<dbReference type="AlphaFoldDB" id="A0A3P6RVP6"/>
<evidence type="ECO:0000313" key="3">
    <source>
        <dbReference type="Proteomes" id="UP000271889"/>
    </source>
</evidence>
<feature type="compositionally biased region" description="Basic and acidic residues" evidence="1">
    <location>
        <begin position="252"/>
        <end position="265"/>
    </location>
</feature>
<dbReference type="OrthoDB" id="201153at2759"/>
<dbReference type="Proteomes" id="UP000271889">
    <property type="component" value="Unassembled WGS sequence"/>
</dbReference>